<feature type="compositionally biased region" description="Basic and acidic residues" evidence="2">
    <location>
        <begin position="239"/>
        <end position="253"/>
    </location>
</feature>
<feature type="region of interest" description="Disordered" evidence="2">
    <location>
        <begin position="239"/>
        <end position="316"/>
    </location>
</feature>
<dbReference type="PANTHER" id="PTHR12300:SF177">
    <property type="entry name" value="PROTEIN YOP1"/>
    <property type="match status" value="1"/>
</dbReference>
<comment type="caution">
    <text evidence="1">Lacks conserved residue(s) required for the propagation of feature annotation.</text>
</comment>
<dbReference type="InterPro" id="IPR004345">
    <property type="entry name" value="TB2_DP1_HVA22"/>
</dbReference>
<evidence type="ECO:0000256" key="1">
    <source>
        <dbReference type="RuleBase" id="RU362006"/>
    </source>
</evidence>
<reference evidence="3" key="1">
    <citation type="submission" date="2022-11" db="EMBL/GenBank/DDBJ databases">
        <authorList>
            <person name="Petersen C."/>
        </authorList>
    </citation>
    <scope>NUCLEOTIDE SEQUENCE</scope>
    <source>
        <strain evidence="3">IBT 30069</strain>
    </source>
</reference>
<evidence type="ECO:0000256" key="2">
    <source>
        <dbReference type="SAM" id="MobiDB-lite"/>
    </source>
</evidence>
<gene>
    <name evidence="3" type="ORF">N7456_001836</name>
</gene>
<dbReference type="Proteomes" id="UP001149165">
    <property type="component" value="Unassembled WGS sequence"/>
</dbReference>
<dbReference type="Pfam" id="PF03134">
    <property type="entry name" value="TB2_DP1_HVA22"/>
    <property type="match status" value="1"/>
</dbReference>
<proteinExistence type="inferred from homology"/>
<organism evidence="3 4">
    <name type="scientific">Penicillium angulare</name>
    <dbReference type="NCBI Taxonomy" id="116970"/>
    <lineage>
        <taxon>Eukaryota</taxon>
        <taxon>Fungi</taxon>
        <taxon>Dikarya</taxon>
        <taxon>Ascomycota</taxon>
        <taxon>Pezizomycotina</taxon>
        <taxon>Eurotiomycetes</taxon>
        <taxon>Eurotiomycetidae</taxon>
        <taxon>Eurotiales</taxon>
        <taxon>Aspergillaceae</taxon>
        <taxon>Penicillium</taxon>
    </lineage>
</organism>
<dbReference type="OrthoDB" id="434647at2759"/>
<keyword evidence="1" id="KW-0812">Transmembrane</keyword>
<reference evidence="3" key="2">
    <citation type="journal article" date="2023" name="IMA Fungus">
        <title>Comparative genomic study of the Penicillium genus elucidates a diverse pangenome and 15 lateral gene transfer events.</title>
        <authorList>
            <person name="Petersen C."/>
            <person name="Sorensen T."/>
            <person name="Nielsen M.R."/>
            <person name="Sondergaard T.E."/>
            <person name="Sorensen J.L."/>
            <person name="Fitzpatrick D.A."/>
            <person name="Frisvad J.C."/>
            <person name="Nielsen K.L."/>
        </authorList>
    </citation>
    <scope>NUCLEOTIDE SEQUENCE</scope>
    <source>
        <strain evidence="3">IBT 30069</strain>
    </source>
</reference>
<sequence>MFGIFADLLSSVITILFPVFASYKALRSSDPSQLAPWLMYWVVLSVILLAESWTVFIIGWFPFYSWIRLFFMCYLVLPQTQGARLLYQDYVDPFLTHHEHEIEEMIGRFHERAKALGLQYFYQAVDLIRTKVLGLPPQQVAPPPPAGPAGYAQNLLSRFNIPTAAAASTSTGDWYSALSSALGAVTSAGRSPEAHEEGMSASSTLLQRQIQSMTGLDKARYISQQRELLDRLRSDLAHEESKIGRDEPEHDDLAYGAPLRKNKSDNSFDVVDDEDLGSRATRRTSGKWTSGWLGTDQDSSGSSDYASRTTGYDRYN</sequence>
<evidence type="ECO:0000313" key="3">
    <source>
        <dbReference type="EMBL" id="KAJ5113302.1"/>
    </source>
</evidence>
<feature type="transmembrane region" description="Helical" evidence="1">
    <location>
        <begin position="37"/>
        <end position="63"/>
    </location>
</feature>
<name>A0A9W9G8D1_9EURO</name>
<dbReference type="PANTHER" id="PTHR12300">
    <property type="entry name" value="HVA22-LIKE PROTEINS"/>
    <property type="match status" value="1"/>
</dbReference>
<evidence type="ECO:0000313" key="4">
    <source>
        <dbReference type="Proteomes" id="UP001149165"/>
    </source>
</evidence>
<accession>A0A9W9G8D1</accession>
<keyword evidence="1" id="KW-0472">Membrane</keyword>
<dbReference type="AlphaFoldDB" id="A0A9W9G8D1"/>
<comment type="caution">
    <text evidence="3">The sequence shown here is derived from an EMBL/GenBank/DDBJ whole genome shotgun (WGS) entry which is preliminary data.</text>
</comment>
<dbReference type="EMBL" id="JAPQKH010000002">
    <property type="protein sequence ID" value="KAJ5113302.1"/>
    <property type="molecule type" value="Genomic_DNA"/>
</dbReference>
<keyword evidence="4" id="KW-1185">Reference proteome</keyword>
<dbReference type="GO" id="GO:0016020">
    <property type="term" value="C:membrane"/>
    <property type="evidence" value="ECO:0007669"/>
    <property type="project" value="UniProtKB-SubCell"/>
</dbReference>
<comment type="subcellular location">
    <subcellularLocation>
        <location evidence="1">Membrane</location>
        <topology evidence="1">Multi-pass membrane protein</topology>
    </subcellularLocation>
</comment>
<protein>
    <recommendedName>
        <fullName evidence="1">Protein YOP1</fullName>
    </recommendedName>
</protein>
<keyword evidence="1" id="KW-1133">Transmembrane helix</keyword>
<feature type="compositionally biased region" description="Polar residues" evidence="2">
    <location>
        <begin position="296"/>
        <end position="310"/>
    </location>
</feature>
<comment type="similarity">
    <text evidence="1">Belongs to the DP1 family.</text>
</comment>